<sequence length="144" mass="16265">MNWYFQALKKYAVFNGRAEKKEFWYFSLFVVIFSIVLAVIDAFIPGFDTFFEIPLPEQLNATYGSTYSTPSGMGLLSGIYALAMAIPSLSIAVRRLHDTDRTGWWLLLILLPLIGIIVLMVFWAKDSTPGENRYGPDPGATERD</sequence>
<dbReference type="InterPro" id="IPR008523">
    <property type="entry name" value="DUF805"/>
</dbReference>
<feature type="transmembrane region" description="Helical" evidence="1">
    <location>
        <begin position="105"/>
        <end position="124"/>
    </location>
</feature>
<keyword evidence="1" id="KW-1133">Transmembrane helix</keyword>
<dbReference type="EMBL" id="UINC01022515">
    <property type="protein sequence ID" value="SVA92295.1"/>
    <property type="molecule type" value="Genomic_DNA"/>
</dbReference>
<keyword evidence="1" id="KW-0812">Transmembrane</keyword>
<organism evidence="2">
    <name type="scientific">marine metagenome</name>
    <dbReference type="NCBI Taxonomy" id="408172"/>
    <lineage>
        <taxon>unclassified sequences</taxon>
        <taxon>metagenomes</taxon>
        <taxon>ecological metagenomes</taxon>
    </lineage>
</organism>
<keyword evidence="1" id="KW-0472">Membrane</keyword>
<evidence type="ECO:0008006" key="3">
    <source>
        <dbReference type="Google" id="ProtNLM"/>
    </source>
</evidence>
<accession>A0A381ZSN7</accession>
<name>A0A381ZSN7_9ZZZZ</name>
<feature type="transmembrane region" description="Helical" evidence="1">
    <location>
        <begin position="23"/>
        <end position="44"/>
    </location>
</feature>
<feature type="transmembrane region" description="Helical" evidence="1">
    <location>
        <begin position="73"/>
        <end position="93"/>
    </location>
</feature>
<dbReference type="PANTHER" id="PTHR34980">
    <property type="entry name" value="INNER MEMBRANE PROTEIN-RELATED-RELATED"/>
    <property type="match status" value="1"/>
</dbReference>
<evidence type="ECO:0000256" key="1">
    <source>
        <dbReference type="SAM" id="Phobius"/>
    </source>
</evidence>
<dbReference type="AlphaFoldDB" id="A0A381ZSN7"/>
<proteinExistence type="predicted"/>
<dbReference type="PANTHER" id="PTHR34980:SF2">
    <property type="entry name" value="INNER MEMBRANE PROTEIN YHAH-RELATED"/>
    <property type="match status" value="1"/>
</dbReference>
<gene>
    <name evidence="2" type="ORF">METZ01_LOCUS145149</name>
</gene>
<evidence type="ECO:0000313" key="2">
    <source>
        <dbReference type="EMBL" id="SVA92295.1"/>
    </source>
</evidence>
<dbReference type="GO" id="GO:0005886">
    <property type="term" value="C:plasma membrane"/>
    <property type="evidence" value="ECO:0007669"/>
    <property type="project" value="TreeGrafter"/>
</dbReference>
<reference evidence="2" key="1">
    <citation type="submission" date="2018-05" db="EMBL/GenBank/DDBJ databases">
        <authorList>
            <person name="Lanie J.A."/>
            <person name="Ng W.-L."/>
            <person name="Kazmierczak K.M."/>
            <person name="Andrzejewski T.M."/>
            <person name="Davidsen T.M."/>
            <person name="Wayne K.J."/>
            <person name="Tettelin H."/>
            <person name="Glass J.I."/>
            <person name="Rusch D."/>
            <person name="Podicherti R."/>
            <person name="Tsui H.-C.T."/>
            <person name="Winkler M.E."/>
        </authorList>
    </citation>
    <scope>NUCLEOTIDE SEQUENCE</scope>
</reference>
<dbReference type="Pfam" id="PF05656">
    <property type="entry name" value="DUF805"/>
    <property type="match status" value="1"/>
</dbReference>
<protein>
    <recommendedName>
        <fullName evidence="3">DUF805 domain-containing protein</fullName>
    </recommendedName>
</protein>